<dbReference type="SUPFAM" id="SSF103247">
    <property type="entry name" value="TT1751-like"/>
    <property type="match status" value="1"/>
</dbReference>
<dbReference type="PANTHER" id="PTHR38342">
    <property type="entry name" value="SLR5037 PROTEIN"/>
    <property type="match status" value="1"/>
</dbReference>
<reference evidence="2" key="1">
    <citation type="submission" date="2020-05" db="EMBL/GenBank/DDBJ databases">
        <authorList>
            <person name="Chiriac C."/>
            <person name="Salcher M."/>
            <person name="Ghai R."/>
            <person name="Kavagutti S V."/>
        </authorList>
    </citation>
    <scope>NUCLEOTIDE SEQUENCE</scope>
</reference>
<dbReference type="InterPro" id="IPR035923">
    <property type="entry name" value="TT1751-like_sf"/>
</dbReference>
<proteinExistence type="predicted"/>
<organism evidence="2">
    <name type="scientific">freshwater metagenome</name>
    <dbReference type="NCBI Taxonomy" id="449393"/>
    <lineage>
        <taxon>unclassified sequences</taxon>
        <taxon>metagenomes</taxon>
        <taxon>ecological metagenomes</taxon>
    </lineage>
</organism>
<dbReference type="Pfam" id="PF03625">
    <property type="entry name" value="DUF302"/>
    <property type="match status" value="1"/>
</dbReference>
<name>A0A6J7S6B5_9ZZZZ</name>
<protein>
    <submittedName>
        <fullName evidence="2">Unannotated protein</fullName>
    </submittedName>
</protein>
<dbReference type="PANTHER" id="PTHR38342:SF1">
    <property type="entry name" value="SLR5037 PROTEIN"/>
    <property type="match status" value="1"/>
</dbReference>
<gene>
    <name evidence="2" type="ORF">UFOPK4237_00471</name>
</gene>
<sequence>MTSPVVGLTIGAYPPRVYICKSYNLLEELPEAAPLFWNLSKRRGSMSYAMSRTLSRPFDQVQGEVRQTLADHGFGVITEINMQDTLRTKIGVEIDHYVILGACNPTFAAQALSVEPEIGLLLPCNVVIRSTDQGTVVDFINPQMMTDLAASPEMRAIAEQVAVKLNAALAAL</sequence>
<dbReference type="CDD" id="cd14797">
    <property type="entry name" value="DUF302"/>
    <property type="match status" value="1"/>
</dbReference>
<dbReference type="InterPro" id="IPR005180">
    <property type="entry name" value="DUF302"/>
</dbReference>
<dbReference type="AlphaFoldDB" id="A0A6J7S6B5"/>
<evidence type="ECO:0000313" key="2">
    <source>
        <dbReference type="EMBL" id="CAB5036452.1"/>
    </source>
</evidence>
<feature type="domain" description="DUF302" evidence="1">
    <location>
        <begin position="80"/>
        <end position="142"/>
    </location>
</feature>
<accession>A0A6J7S6B5</accession>
<evidence type="ECO:0000259" key="1">
    <source>
        <dbReference type="Pfam" id="PF03625"/>
    </source>
</evidence>
<dbReference type="EMBL" id="CAFBPZ010000019">
    <property type="protein sequence ID" value="CAB5036452.1"/>
    <property type="molecule type" value="Genomic_DNA"/>
</dbReference>
<dbReference type="Gene3D" id="3.30.310.70">
    <property type="entry name" value="TT1751-like domain"/>
    <property type="match status" value="1"/>
</dbReference>